<dbReference type="Proteomes" id="UP000270626">
    <property type="component" value="Unassembled WGS sequence"/>
</dbReference>
<sequence length="98" mass="11324">MQPSSIQFQHFWIELILGIVMIVVLLDNPLEKGLLGALVLGLAIFASRTIHHGRQLAARRAEQRRARQAEIEKREEERRLKQEALRQAQREAAEKYLA</sequence>
<protein>
    <submittedName>
        <fullName evidence="3">Uncharacterized protein</fullName>
    </submittedName>
</protein>
<keyword evidence="2" id="KW-0472">Membrane</keyword>
<feature type="coiled-coil region" evidence="1">
    <location>
        <begin position="59"/>
        <end position="94"/>
    </location>
</feature>
<proteinExistence type="predicted"/>
<keyword evidence="2" id="KW-1133">Transmembrane helix</keyword>
<evidence type="ECO:0000313" key="3">
    <source>
        <dbReference type="EMBL" id="RKT50425.1"/>
    </source>
</evidence>
<feature type="transmembrane region" description="Helical" evidence="2">
    <location>
        <begin position="34"/>
        <end position="50"/>
    </location>
</feature>
<feature type="transmembrane region" description="Helical" evidence="2">
    <location>
        <begin position="12"/>
        <end position="28"/>
    </location>
</feature>
<reference evidence="3 4" key="1">
    <citation type="submission" date="2018-10" db="EMBL/GenBank/DDBJ databases">
        <title>Genomic Encyclopedia of Type Strains, Phase IV (KMG-IV): sequencing the most valuable type-strain genomes for metagenomic binning, comparative biology and taxonomic classification.</title>
        <authorList>
            <person name="Goeker M."/>
        </authorList>
    </citation>
    <scope>NUCLEOTIDE SEQUENCE [LARGE SCALE GENOMIC DNA]</scope>
    <source>
        <strain evidence="3 4">DSM 23841</strain>
    </source>
</reference>
<keyword evidence="2" id="KW-0812">Transmembrane</keyword>
<gene>
    <name evidence="3" type="ORF">DFR40_2984</name>
</gene>
<evidence type="ECO:0000313" key="4">
    <source>
        <dbReference type="Proteomes" id="UP000270626"/>
    </source>
</evidence>
<organism evidence="3 4">
    <name type="scientific">Azonexus fungiphilus</name>
    <dbReference type="NCBI Taxonomy" id="146940"/>
    <lineage>
        <taxon>Bacteria</taxon>
        <taxon>Pseudomonadati</taxon>
        <taxon>Pseudomonadota</taxon>
        <taxon>Betaproteobacteria</taxon>
        <taxon>Rhodocyclales</taxon>
        <taxon>Azonexaceae</taxon>
        <taxon>Azonexus</taxon>
    </lineage>
</organism>
<dbReference type="AlphaFoldDB" id="A0A495VPZ1"/>
<evidence type="ECO:0000256" key="2">
    <source>
        <dbReference type="SAM" id="Phobius"/>
    </source>
</evidence>
<dbReference type="EMBL" id="RBXP01000018">
    <property type="protein sequence ID" value="RKT50425.1"/>
    <property type="molecule type" value="Genomic_DNA"/>
</dbReference>
<keyword evidence="4" id="KW-1185">Reference proteome</keyword>
<evidence type="ECO:0000256" key="1">
    <source>
        <dbReference type="SAM" id="Coils"/>
    </source>
</evidence>
<comment type="caution">
    <text evidence="3">The sequence shown here is derived from an EMBL/GenBank/DDBJ whole genome shotgun (WGS) entry which is preliminary data.</text>
</comment>
<accession>A0A495VPZ1</accession>
<keyword evidence="1" id="KW-0175">Coiled coil</keyword>
<dbReference type="RefSeq" id="WP_121459256.1">
    <property type="nucleotide sequence ID" value="NZ_RBXP01000018.1"/>
</dbReference>
<name>A0A495VPZ1_9RHOO</name>